<dbReference type="GO" id="GO:0016853">
    <property type="term" value="F:isomerase activity"/>
    <property type="evidence" value="ECO:0007669"/>
    <property type="project" value="UniProtKB-KW"/>
</dbReference>
<dbReference type="GO" id="GO:0005085">
    <property type="term" value="F:guanyl-nucleotide exchange factor activity"/>
    <property type="evidence" value="ECO:0007669"/>
    <property type="project" value="TreeGrafter"/>
</dbReference>
<sequence>MGEFEKICKDIKSIKIQGATNVAKAAIRAYSLKPGEKTKKILMNLRPTEPALFNALKFLEKEGKKKILSHFKESQEIINQEVFKIIKSNSIIYTHCHSTSVVKALIYAKKKGKKFQVLSTETRPLFQGRKTAKELAKNKIKVSLFVDSAIHQAVKKSNLVLLGADAILESGVMNKIGSQVVAEEAKLHKKPVYIVSDSWKFSPKSMEIEERNFKEVWENTPKRVKIRNPAFEKINRKYIKKIISELGILNYSDFIRKADKII</sequence>
<evidence type="ECO:0000256" key="2">
    <source>
        <dbReference type="ARBA" id="ARBA00022540"/>
    </source>
</evidence>
<dbReference type="Gene3D" id="3.40.50.10470">
    <property type="entry name" value="Translation initiation factor eif-2b, domain 2"/>
    <property type="match status" value="1"/>
</dbReference>
<dbReference type="InterPro" id="IPR051501">
    <property type="entry name" value="eIF2B_alpha/beta/delta"/>
</dbReference>
<evidence type="ECO:0000313" key="5">
    <source>
        <dbReference type="EMBL" id="VDS11046.1"/>
    </source>
</evidence>
<accession>A0A447IU84</accession>
<dbReference type="Pfam" id="PF01008">
    <property type="entry name" value="IF-2B"/>
    <property type="match status" value="1"/>
</dbReference>
<dbReference type="InterPro" id="IPR042529">
    <property type="entry name" value="IF_2B-like_C"/>
</dbReference>
<keyword evidence="3" id="KW-0648">Protein biosynthesis</keyword>
<dbReference type="SUPFAM" id="SSF100950">
    <property type="entry name" value="NagB/RpiA/CoA transferase-like"/>
    <property type="match status" value="1"/>
</dbReference>
<comment type="similarity">
    <text evidence="1 4">Belongs to the eIF-2B alpha/beta/delta subunits family.</text>
</comment>
<dbReference type="AlphaFoldDB" id="A0A447IU84"/>
<gene>
    <name evidence="5" type="primary">e2b2</name>
</gene>
<evidence type="ECO:0000256" key="3">
    <source>
        <dbReference type="ARBA" id="ARBA00022917"/>
    </source>
</evidence>
<dbReference type="GO" id="GO:0003743">
    <property type="term" value="F:translation initiation factor activity"/>
    <property type="evidence" value="ECO:0007669"/>
    <property type="project" value="UniProtKB-KW"/>
</dbReference>
<organism evidence="5">
    <name type="scientific">uncultured Candidatus Pacearchaeota archaeon</name>
    <dbReference type="NCBI Taxonomy" id="2109283"/>
    <lineage>
        <taxon>Archaea</taxon>
        <taxon>Candidatus Pacearchaeota</taxon>
        <taxon>environmental samples</taxon>
    </lineage>
</organism>
<dbReference type="InterPro" id="IPR037171">
    <property type="entry name" value="NagB/RpiA_transferase-like"/>
</dbReference>
<keyword evidence="5" id="KW-0413">Isomerase</keyword>
<evidence type="ECO:0000256" key="4">
    <source>
        <dbReference type="RuleBase" id="RU003814"/>
    </source>
</evidence>
<evidence type="ECO:0000256" key="1">
    <source>
        <dbReference type="ARBA" id="ARBA00007251"/>
    </source>
</evidence>
<proteinExistence type="inferred from homology"/>
<reference evidence="5" key="1">
    <citation type="submission" date="2018-12" db="EMBL/GenBank/DDBJ databases">
        <authorList>
            <person name="Jaffe A."/>
        </authorList>
    </citation>
    <scope>NUCLEOTIDE SEQUENCE</scope>
</reference>
<dbReference type="EMBL" id="LR131658">
    <property type="protein sequence ID" value="VDS11046.1"/>
    <property type="molecule type" value="Genomic_DNA"/>
</dbReference>
<dbReference type="PANTHER" id="PTHR45860:SF1">
    <property type="entry name" value="TRANSLATION INITIATION FACTOR EIF-2B SUBUNIT ALPHA"/>
    <property type="match status" value="1"/>
</dbReference>
<protein>
    <submittedName>
        <fullName evidence="5">R15P Isomerase</fullName>
    </submittedName>
</protein>
<keyword evidence="2" id="KW-0396">Initiation factor</keyword>
<dbReference type="InterPro" id="IPR000649">
    <property type="entry name" value="IF-2B-related"/>
</dbReference>
<dbReference type="PANTHER" id="PTHR45860">
    <property type="entry name" value="TRANSLATION INITIATION FACTOR EIF-2B SUBUNIT ALPHA"/>
    <property type="match status" value="1"/>
</dbReference>
<name>A0A447IU84_9ARCH</name>